<name>A0ACB9RBT3_9MYRT</name>
<proteinExistence type="predicted"/>
<reference evidence="2" key="1">
    <citation type="journal article" date="2023" name="Front. Plant Sci.">
        <title>Chromosomal-level genome assembly of Melastoma candidum provides insights into trichome evolution.</title>
        <authorList>
            <person name="Zhong Y."/>
            <person name="Wu W."/>
            <person name="Sun C."/>
            <person name="Zou P."/>
            <person name="Liu Y."/>
            <person name="Dai S."/>
            <person name="Zhou R."/>
        </authorList>
    </citation>
    <scope>NUCLEOTIDE SEQUENCE [LARGE SCALE GENOMIC DNA]</scope>
</reference>
<organism evidence="1 2">
    <name type="scientific">Melastoma candidum</name>
    <dbReference type="NCBI Taxonomy" id="119954"/>
    <lineage>
        <taxon>Eukaryota</taxon>
        <taxon>Viridiplantae</taxon>
        <taxon>Streptophyta</taxon>
        <taxon>Embryophyta</taxon>
        <taxon>Tracheophyta</taxon>
        <taxon>Spermatophyta</taxon>
        <taxon>Magnoliopsida</taxon>
        <taxon>eudicotyledons</taxon>
        <taxon>Gunneridae</taxon>
        <taxon>Pentapetalae</taxon>
        <taxon>rosids</taxon>
        <taxon>malvids</taxon>
        <taxon>Myrtales</taxon>
        <taxon>Melastomataceae</taxon>
        <taxon>Melastomatoideae</taxon>
        <taxon>Melastomateae</taxon>
        <taxon>Melastoma</taxon>
    </lineage>
</organism>
<dbReference type="EMBL" id="CM042883">
    <property type="protein sequence ID" value="KAI4376375.1"/>
    <property type="molecule type" value="Genomic_DNA"/>
</dbReference>
<evidence type="ECO:0000313" key="2">
    <source>
        <dbReference type="Proteomes" id="UP001057402"/>
    </source>
</evidence>
<evidence type="ECO:0000313" key="1">
    <source>
        <dbReference type="EMBL" id="KAI4376375.1"/>
    </source>
</evidence>
<gene>
    <name evidence="1" type="ORF">MLD38_014144</name>
</gene>
<comment type="caution">
    <text evidence="1">The sequence shown here is derived from an EMBL/GenBank/DDBJ whole genome shotgun (WGS) entry which is preliminary data.</text>
</comment>
<accession>A0ACB9RBT3</accession>
<dbReference type="Proteomes" id="UP001057402">
    <property type="component" value="Chromosome 4"/>
</dbReference>
<keyword evidence="2" id="KW-1185">Reference proteome</keyword>
<protein>
    <submittedName>
        <fullName evidence="1">Uncharacterized protein</fullName>
    </submittedName>
</protein>
<sequence>MGCDVRKSQRHPGWIRRRHGGSEDFIVWMWNADQSASMNTFLGHSVSVTCGDFTPDGETVCTGSDDATLRIWNPKSGENIHVGGVTCLTWLGKSKYLATGCGDGNVRVWDSLSGDCVRRTFSGHSNIIQGLSISTNQDFLVSISMDGTARVFEISEFC</sequence>